<evidence type="ECO:0000259" key="1">
    <source>
        <dbReference type="PROSITE" id="PS50943"/>
    </source>
</evidence>
<dbReference type="GeneID" id="69802425"/>
<sequence>MDIQRFINRRKELGYSQSELAKGICTQATISKFENNGKMISTKILTQLCQRLGLSLSDIFPSESDNDSEVRDELRHAEFDLITTEYDEALKILTSIQIDQIDDKQIKMEYLFIKGYALALSREDVDEAIFCFDQILNGYDEEHSTVYSPLAYVGMGISYQQAGNFDKAEFYFSKMPERLKTISNTDVDSVWKSLTMLFYTGNFYGAQNELDISNMLLQSLINLSSQRHVTFYVARAQYHLALNEQASHGYSEHVQELLNDAAAFARFNKNQNLIKQIDQIEQNSQK</sequence>
<dbReference type="GO" id="GO:0003677">
    <property type="term" value="F:DNA binding"/>
    <property type="evidence" value="ECO:0007669"/>
    <property type="project" value="InterPro"/>
</dbReference>
<dbReference type="PROSITE" id="PS50943">
    <property type="entry name" value="HTH_CROC1"/>
    <property type="match status" value="1"/>
</dbReference>
<dbReference type="Gene3D" id="1.25.40.10">
    <property type="entry name" value="Tetratricopeptide repeat domain"/>
    <property type="match status" value="1"/>
</dbReference>
<feature type="domain" description="HTH cro/C1-type" evidence="1">
    <location>
        <begin position="6"/>
        <end position="59"/>
    </location>
</feature>
<reference evidence="2 3" key="1">
    <citation type="journal article" date="2015" name="Genome Announc.">
        <title>Expanding the biotechnology potential of lactobacilli through comparative genomics of 213 strains and associated genera.</title>
        <authorList>
            <person name="Sun Z."/>
            <person name="Harris H.M."/>
            <person name="McCann A."/>
            <person name="Guo C."/>
            <person name="Argimon S."/>
            <person name="Zhang W."/>
            <person name="Yang X."/>
            <person name="Jeffery I.B."/>
            <person name="Cooney J.C."/>
            <person name="Kagawa T.F."/>
            <person name="Liu W."/>
            <person name="Song Y."/>
            <person name="Salvetti E."/>
            <person name="Wrobel A."/>
            <person name="Rasinkangas P."/>
            <person name="Parkhill J."/>
            <person name="Rea M.C."/>
            <person name="O'Sullivan O."/>
            <person name="Ritari J."/>
            <person name="Douillard F.P."/>
            <person name="Paul Ross R."/>
            <person name="Yang R."/>
            <person name="Briner A.E."/>
            <person name="Felis G.E."/>
            <person name="de Vos W.M."/>
            <person name="Barrangou R."/>
            <person name="Klaenhammer T.R."/>
            <person name="Caufield P.W."/>
            <person name="Cui Y."/>
            <person name="Zhang H."/>
            <person name="O'Toole P.W."/>
        </authorList>
    </citation>
    <scope>NUCLEOTIDE SEQUENCE [LARGE SCALE GENOMIC DNA]</scope>
    <source>
        <strain evidence="2 3">DSM 5707</strain>
    </source>
</reference>
<dbReference type="EMBL" id="AZGK01000004">
    <property type="protein sequence ID" value="KRM46913.1"/>
    <property type="molecule type" value="Genomic_DNA"/>
</dbReference>
<dbReference type="RefSeq" id="WP_057909926.1">
    <property type="nucleotide sequence ID" value="NZ_AZGK01000004.1"/>
</dbReference>
<name>A0A0R1YWX9_9LACO</name>
<evidence type="ECO:0000313" key="2">
    <source>
        <dbReference type="EMBL" id="KRM46913.1"/>
    </source>
</evidence>
<comment type="caution">
    <text evidence="2">The sequence shown here is derived from an EMBL/GenBank/DDBJ whole genome shotgun (WGS) entry which is preliminary data.</text>
</comment>
<organism evidence="2 3">
    <name type="scientific">Lentilactobacillus parabuchneri DSM 5707 = NBRC 107865</name>
    <dbReference type="NCBI Taxonomy" id="1423784"/>
    <lineage>
        <taxon>Bacteria</taxon>
        <taxon>Bacillati</taxon>
        <taxon>Bacillota</taxon>
        <taxon>Bacilli</taxon>
        <taxon>Lactobacillales</taxon>
        <taxon>Lactobacillaceae</taxon>
        <taxon>Lentilactobacillus</taxon>
    </lineage>
</organism>
<dbReference type="InterPro" id="IPR011990">
    <property type="entry name" value="TPR-like_helical_dom_sf"/>
</dbReference>
<dbReference type="SMART" id="SM00530">
    <property type="entry name" value="HTH_XRE"/>
    <property type="match status" value="1"/>
</dbReference>
<dbReference type="PATRIC" id="fig|1423784.4.peg.1860"/>
<dbReference type="SUPFAM" id="SSF47413">
    <property type="entry name" value="lambda repressor-like DNA-binding domains"/>
    <property type="match status" value="1"/>
</dbReference>
<accession>A0A0R1YWX9</accession>
<proteinExistence type="predicted"/>
<protein>
    <submittedName>
        <fullName evidence="2">Helix-turn-helix domain-containing protein</fullName>
    </submittedName>
</protein>
<dbReference type="AlphaFoldDB" id="A0A0R1YWX9"/>
<gene>
    <name evidence="2" type="ORF">FC51_GL001826</name>
</gene>
<dbReference type="Pfam" id="PF01381">
    <property type="entry name" value="HTH_3"/>
    <property type="match status" value="1"/>
</dbReference>
<dbReference type="SUPFAM" id="SSF48452">
    <property type="entry name" value="TPR-like"/>
    <property type="match status" value="1"/>
</dbReference>
<dbReference type="CDD" id="cd00093">
    <property type="entry name" value="HTH_XRE"/>
    <property type="match status" value="1"/>
</dbReference>
<dbReference type="Proteomes" id="UP000051957">
    <property type="component" value="Unassembled WGS sequence"/>
</dbReference>
<evidence type="ECO:0000313" key="3">
    <source>
        <dbReference type="Proteomes" id="UP000051957"/>
    </source>
</evidence>
<dbReference type="InterPro" id="IPR001387">
    <property type="entry name" value="Cro/C1-type_HTH"/>
</dbReference>
<dbReference type="InterPro" id="IPR010982">
    <property type="entry name" value="Lambda_DNA-bd_dom_sf"/>
</dbReference>